<feature type="compositionally biased region" description="Basic and acidic residues" evidence="3">
    <location>
        <begin position="67"/>
        <end position="79"/>
    </location>
</feature>
<dbReference type="PANTHER" id="PTHR31001">
    <property type="entry name" value="UNCHARACTERIZED TRANSCRIPTIONAL REGULATORY PROTEIN"/>
    <property type="match status" value="1"/>
</dbReference>
<feature type="compositionally biased region" description="Polar residues" evidence="3">
    <location>
        <begin position="1"/>
        <end position="34"/>
    </location>
</feature>
<dbReference type="STRING" id="253628.A0A0D2ABL6"/>
<dbReference type="VEuPathDB" id="FungiDB:PV09_04521"/>
<evidence type="ECO:0008006" key="6">
    <source>
        <dbReference type="Google" id="ProtNLM"/>
    </source>
</evidence>
<feature type="compositionally biased region" description="Basic and acidic residues" evidence="3">
    <location>
        <begin position="104"/>
        <end position="113"/>
    </location>
</feature>
<comment type="subcellular location">
    <subcellularLocation>
        <location evidence="1">Nucleus</location>
    </subcellularLocation>
</comment>
<dbReference type="Proteomes" id="UP000053259">
    <property type="component" value="Unassembled WGS sequence"/>
</dbReference>
<dbReference type="PANTHER" id="PTHR31001:SF90">
    <property type="entry name" value="CENTROMERE DNA-BINDING PROTEIN COMPLEX CBF3 SUBUNIT B"/>
    <property type="match status" value="1"/>
</dbReference>
<evidence type="ECO:0000256" key="1">
    <source>
        <dbReference type="ARBA" id="ARBA00004123"/>
    </source>
</evidence>
<evidence type="ECO:0000256" key="2">
    <source>
        <dbReference type="ARBA" id="ARBA00023242"/>
    </source>
</evidence>
<dbReference type="OrthoDB" id="410267at2759"/>
<feature type="region of interest" description="Disordered" evidence="3">
    <location>
        <begin position="1"/>
        <end position="49"/>
    </location>
</feature>
<keyword evidence="2" id="KW-0539">Nucleus</keyword>
<dbReference type="AlphaFoldDB" id="A0A0D2ABL6"/>
<dbReference type="RefSeq" id="XP_016214082.1">
    <property type="nucleotide sequence ID" value="XM_016357880.1"/>
</dbReference>
<protein>
    <recommendedName>
        <fullName evidence="6">Transcription factor domain-containing protein</fullName>
    </recommendedName>
</protein>
<dbReference type="HOGENOM" id="CLU_013987_1_1_1"/>
<sequence>MYSSQSQVLKNSTIGEQDSCSSELTTPLRSQSQRAHPIDTPRATAADQQEVNALRSRIFELESELQHRRLSSEDNRGDSRQQPTPDRVEANANSFAYGQTPASERVEEERQQDDPSDPVIKDAASILEFLAWGRRKNPDYNSVISPEASADVGPSSRDIGDTQPASSLPSDNDNEAQLAVLQLLLPEKKQVLELVRYHEEKLLWYHCSYFAPTFRNQVNVFYDRFDGSVQSPGLNLQWLALFFAVITGSITCASSQQTATWGFRLRERETLSKRWFRAVYTCLNAAEYAANQSVLSVQAVSTLTISAHLLGFSNTHSTHLATVIRIAQGLGLHRITDQSPGSAVDKECGRRLWSQLCCQDWFSIPFSDTYLINPSYSISDPPMNCHDKDMIQLPESEPTITTYCRLLTRIASIMPQLQDDLTSCNTPFTKYEQIIKWDKQMRIFSTERPAFLQNVPIDPGWPCYIPWARRSLAITSAHKIIMIHRSFLSDSFTNSAFSFTRRTCLAAAKTIIKEYKLAVNEDEPTFWVHQAFSVAASIILILDVLHRSPAEFEYAEHKQLAEDTVAILRQCQNSMIATRGIELLSALFDEIPNVGDSSNSRKRRHEDSQSQLDAVEDFRKRGRRFSVSTFIKTFCNGKRQNYLTALSNTPKDYSGYLSASANSEVALMASEMGLITAGSLDLRPGQHPANDASFFPPGLEAATAFDNLLFLANHDFS</sequence>
<proteinExistence type="predicted"/>
<evidence type="ECO:0000256" key="3">
    <source>
        <dbReference type="SAM" id="MobiDB-lite"/>
    </source>
</evidence>
<feature type="compositionally biased region" description="Polar residues" evidence="3">
    <location>
        <begin position="91"/>
        <end position="102"/>
    </location>
</feature>
<dbReference type="CDD" id="cd12148">
    <property type="entry name" value="fungal_TF_MHR"/>
    <property type="match status" value="1"/>
</dbReference>
<accession>A0A0D2ABL6</accession>
<feature type="region of interest" description="Disordered" evidence="3">
    <location>
        <begin position="67"/>
        <end position="120"/>
    </location>
</feature>
<dbReference type="InParanoid" id="A0A0D2ABL6"/>
<dbReference type="InterPro" id="IPR050613">
    <property type="entry name" value="Sec_Metabolite_Reg"/>
</dbReference>
<dbReference type="GO" id="GO:0005634">
    <property type="term" value="C:nucleus"/>
    <property type="evidence" value="ECO:0007669"/>
    <property type="project" value="UniProtKB-SubCell"/>
</dbReference>
<keyword evidence="5" id="KW-1185">Reference proteome</keyword>
<name>A0A0D2ABL6_9PEZI</name>
<dbReference type="EMBL" id="KN847541">
    <property type="protein sequence ID" value="KIW04213.1"/>
    <property type="molecule type" value="Genomic_DNA"/>
</dbReference>
<organism evidence="4 5">
    <name type="scientific">Verruconis gallopava</name>
    <dbReference type="NCBI Taxonomy" id="253628"/>
    <lineage>
        <taxon>Eukaryota</taxon>
        <taxon>Fungi</taxon>
        <taxon>Dikarya</taxon>
        <taxon>Ascomycota</taxon>
        <taxon>Pezizomycotina</taxon>
        <taxon>Dothideomycetes</taxon>
        <taxon>Pleosporomycetidae</taxon>
        <taxon>Venturiales</taxon>
        <taxon>Sympoventuriaceae</taxon>
        <taxon>Verruconis</taxon>
    </lineage>
</organism>
<gene>
    <name evidence="4" type="ORF">PV09_04521</name>
</gene>
<evidence type="ECO:0000313" key="4">
    <source>
        <dbReference type="EMBL" id="KIW04213.1"/>
    </source>
</evidence>
<dbReference type="GeneID" id="27312494"/>
<reference evidence="4 5" key="1">
    <citation type="submission" date="2015-01" db="EMBL/GenBank/DDBJ databases">
        <title>The Genome Sequence of Ochroconis gallopava CBS43764.</title>
        <authorList>
            <consortium name="The Broad Institute Genomics Platform"/>
            <person name="Cuomo C."/>
            <person name="de Hoog S."/>
            <person name="Gorbushina A."/>
            <person name="Stielow B."/>
            <person name="Teixiera M."/>
            <person name="Abouelleil A."/>
            <person name="Chapman S.B."/>
            <person name="Priest M."/>
            <person name="Young S.K."/>
            <person name="Wortman J."/>
            <person name="Nusbaum C."/>
            <person name="Birren B."/>
        </authorList>
    </citation>
    <scope>NUCLEOTIDE SEQUENCE [LARGE SCALE GENOMIC DNA]</scope>
    <source>
        <strain evidence="4 5">CBS 43764</strain>
    </source>
</reference>
<feature type="region of interest" description="Disordered" evidence="3">
    <location>
        <begin position="143"/>
        <end position="172"/>
    </location>
</feature>
<evidence type="ECO:0000313" key="5">
    <source>
        <dbReference type="Proteomes" id="UP000053259"/>
    </source>
</evidence>